<comment type="caution">
    <text evidence="1">The sequence shown here is derived from an EMBL/GenBank/DDBJ whole genome shotgun (WGS) entry which is preliminary data.</text>
</comment>
<proteinExistence type="predicted"/>
<evidence type="ECO:0000313" key="2">
    <source>
        <dbReference type="Proteomes" id="UP001569414"/>
    </source>
</evidence>
<evidence type="ECO:0000313" key="1">
    <source>
        <dbReference type="EMBL" id="MFA0791504.1"/>
    </source>
</evidence>
<dbReference type="RefSeq" id="WP_371843962.1">
    <property type="nucleotide sequence ID" value="NZ_JBGMEL010000012.1"/>
</dbReference>
<name>A0ABV4NQP1_9GAMM</name>
<keyword evidence="2" id="KW-1185">Reference proteome</keyword>
<sequence length="175" mass="19608">MADQVDSYVKAMLVSDNHLSRGVNDFLFLYAAIYSRIFPEEKVSLNFLNSALLLLRHLQSNYPNESRSFATQEMYLLVRAIKSRQGDEIDRDRAINRIFELFRSGAGAYTPKSAREEAISVKSAMAFGNGKSVMGSMQNLRVIKNLLGPIELLSGQGVLLPSVYSDWLKIKGDLP</sequence>
<dbReference type="EMBL" id="JBGMEL010000012">
    <property type="protein sequence ID" value="MFA0791504.1"/>
    <property type="molecule type" value="Genomic_DNA"/>
</dbReference>
<reference evidence="1 2" key="1">
    <citation type="submission" date="2024-08" db="EMBL/GenBank/DDBJ databases">
        <authorList>
            <person name="Ishaq N."/>
        </authorList>
    </citation>
    <scope>NUCLEOTIDE SEQUENCE [LARGE SCALE GENOMIC DNA]</scope>
    <source>
        <strain evidence="1 2">JCM 30400</strain>
    </source>
</reference>
<protein>
    <submittedName>
        <fullName evidence="1">Uncharacterized protein</fullName>
    </submittedName>
</protein>
<gene>
    <name evidence="1" type="ORF">ACCI51_13180</name>
</gene>
<organism evidence="1 2">
    <name type="scientific">Microbulbifer echini</name>
    <dbReference type="NCBI Taxonomy" id="1529067"/>
    <lineage>
        <taxon>Bacteria</taxon>
        <taxon>Pseudomonadati</taxon>
        <taxon>Pseudomonadota</taxon>
        <taxon>Gammaproteobacteria</taxon>
        <taxon>Cellvibrionales</taxon>
        <taxon>Microbulbiferaceae</taxon>
        <taxon>Microbulbifer</taxon>
    </lineage>
</organism>
<dbReference type="Proteomes" id="UP001569414">
    <property type="component" value="Unassembled WGS sequence"/>
</dbReference>
<accession>A0ABV4NQP1</accession>